<reference evidence="3 4" key="1">
    <citation type="journal article" date="2022" name="bioRxiv">
        <title>Genomics of Preaxostyla Flagellates Illuminates Evolutionary Transitions and the Path Towards Mitochondrial Loss.</title>
        <authorList>
            <person name="Novak L.V.F."/>
            <person name="Treitli S.C."/>
            <person name="Pyrih J."/>
            <person name="Halakuc P."/>
            <person name="Pipaliya S.V."/>
            <person name="Vacek V."/>
            <person name="Brzon O."/>
            <person name="Soukal P."/>
            <person name="Eme L."/>
            <person name="Dacks J.B."/>
            <person name="Karnkowska A."/>
            <person name="Elias M."/>
            <person name="Hampl V."/>
        </authorList>
    </citation>
    <scope>NUCLEOTIDE SEQUENCE [LARGE SCALE GENOMIC DNA]</scope>
    <source>
        <strain evidence="3">NAU3</strain>
        <tissue evidence="3">Gut</tissue>
    </source>
</reference>
<keyword evidence="3" id="KW-0378">Hydrolase</keyword>
<dbReference type="GO" id="GO:0008233">
    <property type="term" value="F:peptidase activity"/>
    <property type="evidence" value="ECO:0007669"/>
    <property type="project" value="UniProtKB-KW"/>
</dbReference>
<dbReference type="Gene3D" id="3.90.70.10">
    <property type="entry name" value="Cysteine proteinases"/>
    <property type="match status" value="1"/>
</dbReference>
<name>A0ABQ9XGD7_9EUKA</name>
<dbReference type="InterPro" id="IPR013128">
    <property type="entry name" value="Peptidase_C1A"/>
</dbReference>
<dbReference type="Pfam" id="PF00112">
    <property type="entry name" value="Peptidase_C1"/>
    <property type="match status" value="1"/>
</dbReference>
<sequence>MSSITTSLLHGESPIDEIEFEWEAPPTAPESFDCRINWPDLMVGITNQLNCGACWAFTAATAAADRFAIAGVTREVLSPQELLSCDKKSSGCLGGNSKNAHTYMVRPGITTQSCIPFVSGEGRVPICPTRCSNGSKIERFRFASMASYTKNNVMDAVVSDGFLSSLSRHRSTSIFSRPAQSISHSTCTQISKHTNLECINGLLILQTQVGTLRSFWDGELKTTFHSGCARTAGGPAGEKTDTFG</sequence>
<dbReference type="SUPFAM" id="SSF54001">
    <property type="entry name" value="Cysteine proteinases"/>
    <property type="match status" value="1"/>
</dbReference>
<keyword evidence="4" id="KW-1185">Reference proteome</keyword>
<dbReference type="SMART" id="SM00645">
    <property type="entry name" value="Pept_C1"/>
    <property type="match status" value="1"/>
</dbReference>
<dbReference type="GO" id="GO:0006508">
    <property type="term" value="P:proteolysis"/>
    <property type="evidence" value="ECO:0007669"/>
    <property type="project" value="UniProtKB-KW"/>
</dbReference>
<comment type="similarity">
    <text evidence="1">Belongs to the peptidase C1 family.</text>
</comment>
<organism evidence="3 4">
    <name type="scientific">Blattamonas nauphoetae</name>
    <dbReference type="NCBI Taxonomy" id="2049346"/>
    <lineage>
        <taxon>Eukaryota</taxon>
        <taxon>Metamonada</taxon>
        <taxon>Preaxostyla</taxon>
        <taxon>Oxymonadida</taxon>
        <taxon>Blattamonas</taxon>
    </lineage>
</organism>
<dbReference type="PROSITE" id="PS00139">
    <property type="entry name" value="THIOL_PROTEASE_CYS"/>
    <property type="match status" value="1"/>
</dbReference>
<dbReference type="InterPro" id="IPR000668">
    <property type="entry name" value="Peptidase_C1A_C"/>
</dbReference>
<gene>
    <name evidence="3" type="ORF">BLNAU_13554</name>
</gene>
<dbReference type="EMBL" id="JARBJD010000117">
    <property type="protein sequence ID" value="KAK2951532.1"/>
    <property type="molecule type" value="Genomic_DNA"/>
</dbReference>
<accession>A0ABQ9XGD7</accession>
<dbReference type="InterPro" id="IPR000169">
    <property type="entry name" value="Pept_cys_AS"/>
</dbReference>
<dbReference type="PANTHER" id="PTHR12411">
    <property type="entry name" value="CYSTEINE PROTEASE FAMILY C1-RELATED"/>
    <property type="match status" value="1"/>
</dbReference>
<evidence type="ECO:0000313" key="4">
    <source>
        <dbReference type="Proteomes" id="UP001281761"/>
    </source>
</evidence>
<proteinExistence type="inferred from homology"/>
<keyword evidence="3" id="KW-0645">Protease</keyword>
<evidence type="ECO:0000313" key="3">
    <source>
        <dbReference type="EMBL" id="KAK2951532.1"/>
    </source>
</evidence>
<feature type="domain" description="Peptidase C1A papain C-terminal" evidence="2">
    <location>
        <begin position="28"/>
        <end position="213"/>
    </location>
</feature>
<dbReference type="InterPro" id="IPR038765">
    <property type="entry name" value="Papain-like_cys_pep_sf"/>
</dbReference>
<comment type="caution">
    <text evidence="3">The sequence shown here is derived from an EMBL/GenBank/DDBJ whole genome shotgun (WGS) entry which is preliminary data.</text>
</comment>
<dbReference type="Proteomes" id="UP001281761">
    <property type="component" value="Unassembled WGS sequence"/>
</dbReference>
<evidence type="ECO:0000256" key="1">
    <source>
        <dbReference type="ARBA" id="ARBA00008455"/>
    </source>
</evidence>
<protein>
    <submittedName>
        <fullName evidence="3">Cathepsin B6 cysteine protease</fullName>
    </submittedName>
</protein>
<evidence type="ECO:0000259" key="2">
    <source>
        <dbReference type="SMART" id="SM00645"/>
    </source>
</evidence>